<evidence type="ECO:0000313" key="6">
    <source>
        <dbReference type="EMBL" id="ATE55083.1"/>
    </source>
</evidence>
<accession>A0A290Z7Y4</accession>
<dbReference type="InterPro" id="IPR011075">
    <property type="entry name" value="TetR_C"/>
</dbReference>
<dbReference type="Gene3D" id="1.10.10.60">
    <property type="entry name" value="Homeodomain-like"/>
    <property type="match status" value="1"/>
</dbReference>
<feature type="domain" description="HTH tetR-type" evidence="5">
    <location>
        <begin position="11"/>
        <end position="71"/>
    </location>
</feature>
<dbReference type="KEGG" id="apre:CNX65_18815"/>
<dbReference type="Pfam" id="PF16859">
    <property type="entry name" value="TetR_C_11"/>
    <property type="match status" value="1"/>
</dbReference>
<dbReference type="InterPro" id="IPR001647">
    <property type="entry name" value="HTH_TetR"/>
</dbReference>
<dbReference type="SUPFAM" id="SSF48498">
    <property type="entry name" value="Tetracyclin repressor-like, C-terminal domain"/>
    <property type="match status" value="1"/>
</dbReference>
<dbReference type="Gene3D" id="1.10.357.10">
    <property type="entry name" value="Tetracycline Repressor, domain 2"/>
    <property type="match status" value="1"/>
</dbReference>
<dbReference type="Pfam" id="PF00440">
    <property type="entry name" value="TetR_N"/>
    <property type="match status" value="1"/>
</dbReference>
<evidence type="ECO:0000256" key="1">
    <source>
        <dbReference type="ARBA" id="ARBA00023015"/>
    </source>
</evidence>
<feature type="DNA-binding region" description="H-T-H motif" evidence="4">
    <location>
        <begin position="34"/>
        <end position="53"/>
    </location>
</feature>
<sequence>MTEAKTRRRGEELERAILDAVWDELDEVGYDRLTIDGVAARARTSKPVIYRRWPSRAEMVLAAWLKRAPSWPGPEDQGDLRTDLLALFSGIAGQSGLGAACAGDRTGMAWEAFHNPEVVVLVSDKLLCPSPLRHALDGVVERAVGRGELPPVELPERVKRVPLDLIRSESLTRCGPLSRRVLEELVDDVFLPLLHGLARRDGAHPRQEA</sequence>
<dbReference type="SUPFAM" id="SSF46689">
    <property type="entry name" value="Homeodomain-like"/>
    <property type="match status" value="1"/>
</dbReference>
<keyword evidence="3" id="KW-0804">Transcription</keyword>
<organism evidence="6 7">
    <name type="scientific">Actinosynnema pretiosum</name>
    <dbReference type="NCBI Taxonomy" id="42197"/>
    <lineage>
        <taxon>Bacteria</taxon>
        <taxon>Bacillati</taxon>
        <taxon>Actinomycetota</taxon>
        <taxon>Actinomycetes</taxon>
        <taxon>Pseudonocardiales</taxon>
        <taxon>Pseudonocardiaceae</taxon>
        <taxon>Actinosynnema</taxon>
    </lineage>
</organism>
<keyword evidence="7" id="KW-1185">Reference proteome</keyword>
<dbReference type="PANTHER" id="PTHR30055:SF148">
    <property type="entry name" value="TETR-FAMILY TRANSCRIPTIONAL REGULATOR"/>
    <property type="match status" value="1"/>
</dbReference>
<keyword evidence="2 4" id="KW-0238">DNA-binding</keyword>
<proteinExistence type="predicted"/>
<dbReference type="InterPro" id="IPR036271">
    <property type="entry name" value="Tet_transcr_reg_TetR-rel_C_sf"/>
</dbReference>
<evidence type="ECO:0000256" key="3">
    <source>
        <dbReference type="ARBA" id="ARBA00023163"/>
    </source>
</evidence>
<keyword evidence="1" id="KW-0805">Transcription regulation</keyword>
<dbReference type="GO" id="GO:0003700">
    <property type="term" value="F:DNA-binding transcription factor activity"/>
    <property type="evidence" value="ECO:0007669"/>
    <property type="project" value="TreeGrafter"/>
</dbReference>
<dbReference type="PANTHER" id="PTHR30055">
    <property type="entry name" value="HTH-TYPE TRANSCRIPTIONAL REGULATOR RUTR"/>
    <property type="match status" value="1"/>
</dbReference>
<evidence type="ECO:0000259" key="5">
    <source>
        <dbReference type="PROSITE" id="PS50977"/>
    </source>
</evidence>
<dbReference type="AlphaFoldDB" id="A0A290Z7Y4"/>
<evidence type="ECO:0000256" key="4">
    <source>
        <dbReference type="PROSITE-ProRule" id="PRU00335"/>
    </source>
</evidence>
<name>A0A290Z7Y4_9PSEU</name>
<evidence type="ECO:0000256" key="2">
    <source>
        <dbReference type="ARBA" id="ARBA00023125"/>
    </source>
</evidence>
<dbReference type="InterPro" id="IPR009057">
    <property type="entry name" value="Homeodomain-like_sf"/>
</dbReference>
<dbReference type="EMBL" id="CP023445">
    <property type="protein sequence ID" value="ATE55083.1"/>
    <property type="molecule type" value="Genomic_DNA"/>
</dbReference>
<protein>
    <submittedName>
        <fullName evidence="6">TetR family transcriptional regulator</fullName>
    </submittedName>
</protein>
<gene>
    <name evidence="6" type="ORF">CNX65_18815</name>
</gene>
<evidence type="ECO:0000313" key="7">
    <source>
        <dbReference type="Proteomes" id="UP000218505"/>
    </source>
</evidence>
<dbReference type="Proteomes" id="UP000218505">
    <property type="component" value="Chromosome"/>
</dbReference>
<dbReference type="RefSeq" id="WP_096494846.1">
    <property type="nucleotide sequence ID" value="NZ_CP023445.1"/>
</dbReference>
<dbReference type="InterPro" id="IPR050109">
    <property type="entry name" value="HTH-type_TetR-like_transc_reg"/>
</dbReference>
<dbReference type="PROSITE" id="PS50977">
    <property type="entry name" value="HTH_TETR_2"/>
    <property type="match status" value="1"/>
</dbReference>
<dbReference type="GO" id="GO:0000976">
    <property type="term" value="F:transcription cis-regulatory region binding"/>
    <property type="evidence" value="ECO:0007669"/>
    <property type="project" value="TreeGrafter"/>
</dbReference>
<reference evidence="6" key="1">
    <citation type="submission" date="2017-09" db="EMBL/GenBank/DDBJ databases">
        <title>Complete Genome Sequence of ansamitocin-producing Bacterium Actinosynnema pretiosum X47.</title>
        <authorList>
            <person name="Cao G."/>
            <person name="Zong G."/>
            <person name="Zhong C."/>
            <person name="Fu J."/>
        </authorList>
    </citation>
    <scope>NUCLEOTIDE SEQUENCE [LARGE SCALE GENOMIC DNA]</scope>
    <source>
        <strain evidence="6">X47</strain>
    </source>
</reference>